<feature type="compositionally biased region" description="Polar residues" evidence="1">
    <location>
        <begin position="290"/>
        <end position="305"/>
    </location>
</feature>
<evidence type="ECO:0000313" key="3">
    <source>
        <dbReference type="EMBL" id="NJJ04318.1"/>
    </source>
</evidence>
<dbReference type="AlphaFoldDB" id="A0AAP6XNE0"/>
<feature type="compositionally biased region" description="Low complexity" evidence="1">
    <location>
        <begin position="257"/>
        <end position="274"/>
    </location>
</feature>
<dbReference type="RefSeq" id="WP_167616853.1">
    <property type="nucleotide sequence ID" value="NZ_JAAUVV010000015.1"/>
</dbReference>
<feature type="chain" id="PRO_5043003470" description="Peptidase S1 domain-containing protein" evidence="2">
    <location>
        <begin position="36"/>
        <end position="342"/>
    </location>
</feature>
<proteinExistence type="predicted"/>
<evidence type="ECO:0000256" key="1">
    <source>
        <dbReference type="SAM" id="MobiDB-lite"/>
    </source>
</evidence>
<dbReference type="Proteomes" id="UP000591626">
    <property type="component" value="Unassembled WGS sequence"/>
</dbReference>
<dbReference type="Gene3D" id="2.40.10.10">
    <property type="entry name" value="Trypsin-like serine proteases"/>
    <property type="match status" value="1"/>
</dbReference>
<reference evidence="3 4" key="1">
    <citation type="submission" date="2020-03" db="EMBL/GenBank/DDBJ databases">
        <title>Draft genome sequences of bacterial isolates from the female urobiome.</title>
        <authorList>
            <person name="Miller-Ensminger T."/>
            <person name="Wolfe A.J."/>
            <person name="Putonti C."/>
        </authorList>
    </citation>
    <scope>NUCLEOTIDE SEQUENCE [LARGE SCALE GENOMIC DNA]</scope>
    <source>
        <strain evidence="3 4">UMB8490</strain>
    </source>
</reference>
<sequence length="342" mass="35407">MRKLGFAATVNTEIRSLVAAAGAAALVLSPAVATAATPSVVEQGKAIYIEGHGACTIGYNDVANRKSYTAAHCGSEGARVSLMDRATMEFSEEMGTFHPSKNFTRLPYNDWGWIEWDAGVAIAGNSYSGDKVLTKDDVKIGDEVCSHGETSHMGTRNILCGTFAGWSAESFGVQLEGWQQGDSGGPVWVPGRGFLGVMSAAALGETKAPSIVIGGKRQTGKPVGWAASIHDGETLSDYQFQIDFAKAGGLDTSMFEGNPGTPGTTRPPIAVPNLPTKPAPAPVPGHPGAQQDNQAGTQPGAQQDVQGEKGSSTSSSSLSTGEIIGIIISILIAAVPVAMQFL</sequence>
<dbReference type="SUPFAM" id="SSF50494">
    <property type="entry name" value="Trypsin-like serine proteases"/>
    <property type="match status" value="1"/>
</dbReference>
<accession>A0AAP6XNE0</accession>
<feature type="signal peptide" evidence="2">
    <location>
        <begin position="1"/>
        <end position="35"/>
    </location>
</feature>
<dbReference type="InterPro" id="IPR009003">
    <property type="entry name" value="Peptidase_S1_PA"/>
</dbReference>
<dbReference type="InterPro" id="IPR043504">
    <property type="entry name" value="Peptidase_S1_PA_chymotrypsin"/>
</dbReference>
<protein>
    <recommendedName>
        <fullName evidence="5">Peptidase S1 domain-containing protein</fullName>
    </recommendedName>
</protein>
<feature type="region of interest" description="Disordered" evidence="1">
    <location>
        <begin position="251"/>
        <end position="318"/>
    </location>
</feature>
<evidence type="ECO:0000313" key="4">
    <source>
        <dbReference type="Proteomes" id="UP000591626"/>
    </source>
</evidence>
<name>A0AAP6XNE0_9CORY</name>
<gene>
    <name evidence="3" type="ORF">HC138_08160</name>
</gene>
<dbReference type="EMBL" id="JAAUVV010000015">
    <property type="protein sequence ID" value="NJJ04318.1"/>
    <property type="molecule type" value="Genomic_DNA"/>
</dbReference>
<keyword evidence="2" id="KW-0732">Signal</keyword>
<organism evidence="3 4">
    <name type="scientific">Corynebacterium coyleae</name>
    <dbReference type="NCBI Taxonomy" id="53374"/>
    <lineage>
        <taxon>Bacteria</taxon>
        <taxon>Bacillati</taxon>
        <taxon>Actinomycetota</taxon>
        <taxon>Actinomycetes</taxon>
        <taxon>Mycobacteriales</taxon>
        <taxon>Corynebacteriaceae</taxon>
        <taxon>Corynebacterium</taxon>
    </lineage>
</organism>
<evidence type="ECO:0008006" key="5">
    <source>
        <dbReference type="Google" id="ProtNLM"/>
    </source>
</evidence>
<feature type="compositionally biased region" description="Pro residues" evidence="1">
    <location>
        <begin position="275"/>
        <end position="285"/>
    </location>
</feature>
<evidence type="ECO:0000256" key="2">
    <source>
        <dbReference type="SAM" id="SignalP"/>
    </source>
</evidence>
<comment type="caution">
    <text evidence="3">The sequence shown here is derived from an EMBL/GenBank/DDBJ whole genome shotgun (WGS) entry which is preliminary data.</text>
</comment>